<protein>
    <submittedName>
        <fullName evidence="1">Ribonuclease H-like superfamily protein</fullName>
    </submittedName>
</protein>
<evidence type="ECO:0000313" key="1">
    <source>
        <dbReference type="EMBL" id="KAA3484813.1"/>
    </source>
</evidence>
<name>A0A5B6WTJ9_9ROSI</name>
<dbReference type="AlphaFoldDB" id="A0A5B6WTJ9"/>
<gene>
    <name evidence="1" type="ORF">EPI10_006872</name>
</gene>
<accession>A0A5B6WTJ9</accession>
<dbReference type="EMBL" id="SMMG02000002">
    <property type="protein sequence ID" value="KAA3484813.1"/>
    <property type="molecule type" value="Genomic_DNA"/>
</dbReference>
<dbReference type="Proteomes" id="UP000325315">
    <property type="component" value="Unassembled WGS sequence"/>
</dbReference>
<evidence type="ECO:0000313" key="2">
    <source>
        <dbReference type="Proteomes" id="UP000325315"/>
    </source>
</evidence>
<keyword evidence="2" id="KW-1185">Reference proteome</keyword>
<organism evidence="1 2">
    <name type="scientific">Gossypium australe</name>
    <dbReference type="NCBI Taxonomy" id="47621"/>
    <lineage>
        <taxon>Eukaryota</taxon>
        <taxon>Viridiplantae</taxon>
        <taxon>Streptophyta</taxon>
        <taxon>Embryophyta</taxon>
        <taxon>Tracheophyta</taxon>
        <taxon>Spermatophyta</taxon>
        <taxon>Magnoliopsida</taxon>
        <taxon>eudicotyledons</taxon>
        <taxon>Gunneridae</taxon>
        <taxon>Pentapetalae</taxon>
        <taxon>rosids</taxon>
        <taxon>malvids</taxon>
        <taxon>Malvales</taxon>
        <taxon>Malvaceae</taxon>
        <taxon>Malvoideae</taxon>
        <taxon>Gossypium</taxon>
    </lineage>
</organism>
<sequence>MFNSALSAKQGWRLFTQPNCLFVRVMKIKYYPRDNFLNARLEAYPLLPGIAFGILELTGKGTSRGNPVYSIGKHDSIGCYDMA</sequence>
<dbReference type="OrthoDB" id="1742963at2759"/>
<proteinExistence type="predicted"/>
<comment type="caution">
    <text evidence="1">The sequence shown here is derived from an EMBL/GenBank/DDBJ whole genome shotgun (WGS) entry which is preliminary data.</text>
</comment>
<reference evidence="2" key="1">
    <citation type="journal article" date="2019" name="Plant Biotechnol. J.">
        <title>Genome sequencing of the Australian wild diploid species Gossypium australe highlights disease resistance and delayed gland morphogenesis.</title>
        <authorList>
            <person name="Cai Y."/>
            <person name="Cai X."/>
            <person name="Wang Q."/>
            <person name="Wang P."/>
            <person name="Zhang Y."/>
            <person name="Cai C."/>
            <person name="Xu Y."/>
            <person name="Wang K."/>
            <person name="Zhou Z."/>
            <person name="Wang C."/>
            <person name="Geng S."/>
            <person name="Li B."/>
            <person name="Dong Q."/>
            <person name="Hou Y."/>
            <person name="Wang H."/>
            <person name="Ai P."/>
            <person name="Liu Z."/>
            <person name="Yi F."/>
            <person name="Sun M."/>
            <person name="An G."/>
            <person name="Cheng J."/>
            <person name="Zhang Y."/>
            <person name="Shi Q."/>
            <person name="Xie Y."/>
            <person name="Shi X."/>
            <person name="Chang Y."/>
            <person name="Huang F."/>
            <person name="Chen Y."/>
            <person name="Hong S."/>
            <person name="Mi L."/>
            <person name="Sun Q."/>
            <person name="Zhang L."/>
            <person name="Zhou B."/>
            <person name="Peng R."/>
            <person name="Zhang X."/>
            <person name="Liu F."/>
        </authorList>
    </citation>
    <scope>NUCLEOTIDE SEQUENCE [LARGE SCALE GENOMIC DNA]</scope>
    <source>
        <strain evidence="2">cv. PA1801</strain>
    </source>
</reference>